<dbReference type="Proteomes" id="UP001054837">
    <property type="component" value="Unassembled WGS sequence"/>
</dbReference>
<evidence type="ECO:0000313" key="2">
    <source>
        <dbReference type="EMBL" id="GIY91228.1"/>
    </source>
</evidence>
<comment type="caution">
    <text evidence="2">The sequence shown here is derived from an EMBL/GenBank/DDBJ whole genome shotgun (WGS) entry which is preliminary data.</text>
</comment>
<feature type="transmembrane region" description="Helical" evidence="1">
    <location>
        <begin position="57"/>
        <end position="84"/>
    </location>
</feature>
<reference evidence="2 3" key="1">
    <citation type="submission" date="2021-06" db="EMBL/GenBank/DDBJ databases">
        <title>Caerostris darwini draft genome.</title>
        <authorList>
            <person name="Kono N."/>
            <person name="Arakawa K."/>
        </authorList>
    </citation>
    <scope>NUCLEOTIDE SEQUENCE [LARGE SCALE GENOMIC DNA]</scope>
</reference>
<proteinExistence type="predicted"/>
<keyword evidence="1" id="KW-0472">Membrane</keyword>
<sequence>MIGRTLGVLVVVFSSIMTLLRLWNSFSETGKACLLYITGLAVFQDDMNVYSSSSFSLALLIVCPYIRLNFFVFLNSLIIIWKILEILSKKTSKRFQKTVHQKVPLYAWKLLRQQKKNPNLILDSIKVLM</sequence>
<dbReference type="AlphaFoldDB" id="A0AAV4X964"/>
<keyword evidence="3" id="KW-1185">Reference proteome</keyword>
<keyword evidence="1" id="KW-0812">Transmembrane</keyword>
<keyword evidence="1" id="KW-1133">Transmembrane helix</keyword>
<gene>
    <name evidence="2" type="ORF">CDAR_127051</name>
</gene>
<protein>
    <submittedName>
        <fullName evidence="2">Uncharacterized protein</fullName>
    </submittedName>
</protein>
<organism evidence="2 3">
    <name type="scientific">Caerostris darwini</name>
    <dbReference type="NCBI Taxonomy" id="1538125"/>
    <lineage>
        <taxon>Eukaryota</taxon>
        <taxon>Metazoa</taxon>
        <taxon>Ecdysozoa</taxon>
        <taxon>Arthropoda</taxon>
        <taxon>Chelicerata</taxon>
        <taxon>Arachnida</taxon>
        <taxon>Araneae</taxon>
        <taxon>Araneomorphae</taxon>
        <taxon>Entelegynae</taxon>
        <taxon>Araneoidea</taxon>
        <taxon>Araneidae</taxon>
        <taxon>Caerostris</taxon>
    </lineage>
</organism>
<accession>A0AAV4X964</accession>
<feature type="transmembrane region" description="Helical" evidence="1">
    <location>
        <begin position="7"/>
        <end position="26"/>
    </location>
</feature>
<name>A0AAV4X964_9ARAC</name>
<evidence type="ECO:0000256" key="1">
    <source>
        <dbReference type="SAM" id="Phobius"/>
    </source>
</evidence>
<evidence type="ECO:0000313" key="3">
    <source>
        <dbReference type="Proteomes" id="UP001054837"/>
    </source>
</evidence>
<dbReference type="EMBL" id="BPLQ01015730">
    <property type="protein sequence ID" value="GIY91228.1"/>
    <property type="molecule type" value="Genomic_DNA"/>
</dbReference>